<keyword evidence="2" id="KW-1185">Reference proteome</keyword>
<dbReference type="EMBL" id="CM023489">
    <property type="protein sequence ID" value="KAH6923144.1"/>
    <property type="molecule type" value="Genomic_DNA"/>
</dbReference>
<dbReference type="Proteomes" id="UP000821845">
    <property type="component" value="Chromosome 9"/>
</dbReference>
<evidence type="ECO:0000313" key="2">
    <source>
        <dbReference type="Proteomes" id="UP000821845"/>
    </source>
</evidence>
<protein>
    <submittedName>
        <fullName evidence="1">Uncharacterized protein</fullName>
    </submittedName>
</protein>
<reference evidence="1" key="1">
    <citation type="submission" date="2020-05" db="EMBL/GenBank/DDBJ databases">
        <title>Large-scale comparative analyses of tick genomes elucidate their genetic diversity and vector capacities.</title>
        <authorList>
            <person name="Jia N."/>
            <person name="Wang J."/>
            <person name="Shi W."/>
            <person name="Du L."/>
            <person name="Sun Y."/>
            <person name="Zhan W."/>
            <person name="Jiang J."/>
            <person name="Wang Q."/>
            <person name="Zhang B."/>
            <person name="Ji P."/>
            <person name="Sakyi L.B."/>
            <person name="Cui X."/>
            <person name="Yuan T."/>
            <person name="Jiang B."/>
            <person name="Yang W."/>
            <person name="Lam T.T.-Y."/>
            <person name="Chang Q."/>
            <person name="Ding S."/>
            <person name="Wang X."/>
            <person name="Zhu J."/>
            <person name="Ruan X."/>
            <person name="Zhao L."/>
            <person name="Wei J."/>
            <person name="Que T."/>
            <person name="Du C."/>
            <person name="Cheng J."/>
            <person name="Dai P."/>
            <person name="Han X."/>
            <person name="Huang E."/>
            <person name="Gao Y."/>
            <person name="Liu J."/>
            <person name="Shao H."/>
            <person name="Ye R."/>
            <person name="Li L."/>
            <person name="Wei W."/>
            <person name="Wang X."/>
            <person name="Wang C."/>
            <person name="Yang T."/>
            <person name="Huo Q."/>
            <person name="Li W."/>
            <person name="Guo W."/>
            <person name="Chen H."/>
            <person name="Zhou L."/>
            <person name="Ni X."/>
            <person name="Tian J."/>
            <person name="Zhou Y."/>
            <person name="Sheng Y."/>
            <person name="Liu T."/>
            <person name="Pan Y."/>
            <person name="Xia L."/>
            <person name="Li J."/>
            <person name="Zhao F."/>
            <person name="Cao W."/>
        </authorList>
    </citation>
    <scope>NUCLEOTIDE SEQUENCE</scope>
    <source>
        <strain evidence="1">Hyas-2018</strain>
    </source>
</reference>
<gene>
    <name evidence="1" type="ORF">HPB50_023763</name>
</gene>
<accession>A0ACB7RMN7</accession>
<name>A0ACB7RMN7_HYAAI</name>
<evidence type="ECO:0000313" key="1">
    <source>
        <dbReference type="EMBL" id="KAH6923144.1"/>
    </source>
</evidence>
<comment type="caution">
    <text evidence="1">The sequence shown here is derived from an EMBL/GenBank/DDBJ whole genome shotgun (WGS) entry which is preliminary data.</text>
</comment>
<organism evidence="1 2">
    <name type="scientific">Hyalomma asiaticum</name>
    <name type="common">Tick</name>
    <dbReference type="NCBI Taxonomy" id="266040"/>
    <lineage>
        <taxon>Eukaryota</taxon>
        <taxon>Metazoa</taxon>
        <taxon>Ecdysozoa</taxon>
        <taxon>Arthropoda</taxon>
        <taxon>Chelicerata</taxon>
        <taxon>Arachnida</taxon>
        <taxon>Acari</taxon>
        <taxon>Parasitiformes</taxon>
        <taxon>Ixodida</taxon>
        <taxon>Ixodoidea</taxon>
        <taxon>Ixodidae</taxon>
        <taxon>Hyalomminae</taxon>
        <taxon>Hyalomma</taxon>
    </lineage>
</organism>
<proteinExistence type="predicted"/>
<sequence length="375" mass="41732">MAAGIRKARPLLHSWIRSSSAKPLSQRLAPHTDARRPRVHITRRGITHSKTAKAWWWHHRILTIHQRQLGPERGEGVQARCFGPLNLIPAAAAADLKRGGGERRGARSVDPQQLAVSGLLASGSVVVVLACGRDGCRHRRRVIFAVSFGLAAGQQGSRNAAAPYAVGGGSNSAPQGSSGAVAAGLEHLQVAPDLKQALSLRLPEDFLRDHLGDYRFKNPNILLKALLHPTFKTRDRKDRHDSFEPLDYIGSFVMDYIVARYVLMNARNKSQHHMAQVKASVLRQDSLAYFAVKNDFHKYVFVDRPVEKASLREFADGLRSIQTLSDLKYAKKKRSFVYKFFKSVIGAIFVDSGFNVQVVEPILLKMLKRDIDLLL</sequence>